<proteinExistence type="predicted"/>
<protein>
    <submittedName>
        <fullName evidence="1">Uncharacterized protein</fullName>
    </submittedName>
</protein>
<evidence type="ECO:0000313" key="1">
    <source>
        <dbReference type="EMBL" id="CBI02834.1"/>
    </source>
</evidence>
<dbReference type="AlphaFoldDB" id="E6Q6K9"/>
<accession>E6Q6K9</accession>
<organism evidence="1">
    <name type="scientific">mine drainage metagenome</name>
    <dbReference type="NCBI Taxonomy" id="410659"/>
    <lineage>
        <taxon>unclassified sequences</taxon>
        <taxon>metagenomes</taxon>
        <taxon>ecological metagenomes</taxon>
    </lineage>
</organism>
<comment type="caution">
    <text evidence="1">The sequence shown here is derived from an EMBL/GenBank/DDBJ whole genome shotgun (WGS) entry which is preliminary data.</text>
</comment>
<gene>
    <name evidence="1" type="ORF">CARN4_2678</name>
</gene>
<dbReference type="EMBL" id="CABO01000042">
    <property type="protein sequence ID" value="CBI02834.1"/>
    <property type="molecule type" value="Genomic_DNA"/>
</dbReference>
<name>E6Q6K9_9ZZZZ</name>
<sequence length="263" mass="26904">MLLVSLLLCAFGVACGGATSTPAAPSPSLAITVNGRPVQNVILLPSTFLTFGSDIATLGTTGGSGAPVQWSVTSGNAAVLGTTNPSYFSGSPTPPPNGTFVMIAPPVAQVMSTGMVTVVARSGNQSTSIPVYVDGEIDLGCGLRYQAYYSFESGSVTQATASDLYVTEPPSSGDPFDPCPTLGLATDSTTTFHFPYGGVLVAGTMNSFPQITASQWRDAQTQVMESDALNQILLFKTRSGAIVKAMLPVGPVEASGANGAFPY</sequence>
<reference evidence="1" key="1">
    <citation type="submission" date="2009-10" db="EMBL/GenBank/DDBJ databases">
        <title>Diversity of trophic interactions inside an arsenic-rich microbial ecosystem.</title>
        <authorList>
            <person name="Bertin P.N."/>
            <person name="Heinrich-Salmeron A."/>
            <person name="Pelletier E."/>
            <person name="Goulhen-Chollet F."/>
            <person name="Arsene-Ploetze F."/>
            <person name="Gallien S."/>
            <person name="Calteau A."/>
            <person name="Vallenet D."/>
            <person name="Casiot C."/>
            <person name="Chane-Woon-Ming B."/>
            <person name="Giloteaux L."/>
            <person name="Barakat M."/>
            <person name="Bonnefoy V."/>
            <person name="Bruneel O."/>
            <person name="Chandler M."/>
            <person name="Cleiss J."/>
            <person name="Duran R."/>
            <person name="Elbaz-Poulichet F."/>
            <person name="Fonknechten N."/>
            <person name="Lauga B."/>
            <person name="Mornico D."/>
            <person name="Ortet P."/>
            <person name="Schaeffer C."/>
            <person name="Siguier P."/>
            <person name="Alexander Thil Smith A."/>
            <person name="Van Dorsselaer A."/>
            <person name="Weissenbach J."/>
            <person name="Medigue C."/>
            <person name="Le Paslier D."/>
        </authorList>
    </citation>
    <scope>NUCLEOTIDE SEQUENCE</scope>
</reference>